<accession>A0A5J4KZ83</accession>
<reference evidence="2" key="1">
    <citation type="submission" date="2019-10" db="EMBL/GenBank/DDBJ databases">
        <title>Metagenomic sequencing of thiosulfate-disproportionating enrichment culture.</title>
        <authorList>
            <person name="Umezawa K."/>
            <person name="Kojima H."/>
            <person name="Fukui M."/>
        </authorList>
    </citation>
    <scope>NUCLEOTIDE SEQUENCE</scope>
    <source>
        <strain evidence="2">45J</strain>
    </source>
</reference>
<sequence length="130" mass="14428">MLINKVRVITLLAVALCLFSTNAFAGETMPIDIPKTEALQKILSATNSKLKEVNDIGSVYEVVTERNDQKKVNVLYLTKDKKYIIGGALFDSNLRNITKERLDELNKVDFSNLPLDNAIVVKRGNGTKSS</sequence>
<feature type="domain" description="Disulphide bond isomerase DsbC/G N-terminal" evidence="1">
    <location>
        <begin position="37"/>
        <end position="98"/>
    </location>
</feature>
<dbReference type="InterPro" id="IPR009094">
    <property type="entry name" value="DiS-bond_isomerase_DsbC/G_N_sf"/>
</dbReference>
<evidence type="ECO:0000313" key="2">
    <source>
        <dbReference type="EMBL" id="GER94918.1"/>
    </source>
</evidence>
<dbReference type="Pfam" id="PF10411">
    <property type="entry name" value="DsbC_N"/>
    <property type="match status" value="1"/>
</dbReference>
<organism evidence="2">
    <name type="scientific">hot springs metagenome</name>
    <dbReference type="NCBI Taxonomy" id="433727"/>
    <lineage>
        <taxon>unclassified sequences</taxon>
        <taxon>metagenomes</taxon>
        <taxon>ecological metagenomes</taxon>
    </lineage>
</organism>
<gene>
    <name evidence="2" type="ORF">A45J_2684</name>
</gene>
<dbReference type="EMBL" id="BLAB01000002">
    <property type="protein sequence ID" value="GER94918.1"/>
    <property type="molecule type" value="Genomic_DNA"/>
</dbReference>
<comment type="caution">
    <text evidence="2">The sequence shown here is derived from an EMBL/GenBank/DDBJ whole genome shotgun (WGS) entry which is preliminary data.</text>
</comment>
<proteinExistence type="predicted"/>
<protein>
    <recommendedName>
        <fullName evidence="1">Disulphide bond isomerase DsbC/G N-terminal domain-containing protein</fullName>
    </recommendedName>
</protein>
<dbReference type="AlphaFoldDB" id="A0A5J4KZ83"/>
<dbReference type="GO" id="GO:0042597">
    <property type="term" value="C:periplasmic space"/>
    <property type="evidence" value="ECO:0007669"/>
    <property type="project" value="InterPro"/>
</dbReference>
<dbReference type="InterPro" id="IPR018950">
    <property type="entry name" value="DiS-bond_isomerase_DsbC/G_N"/>
</dbReference>
<dbReference type="Gene3D" id="3.10.450.70">
    <property type="entry name" value="Disulphide bond isomerase, DsbC/G, N-terminal"/>
    <property type="match status" value="1"/>
</dbReference>
<evidence type="ECO:0000259" key="1">
    <source>
        <dbReference type="Pfam" id="PF10411"/>
    </source>
</evidence>
<name>A0A5J4KZ83_9ZZZZ</name>